<protein>
    <submittedName>
        <fullName evidence="4">SEC10/PgrA surface exclusion domain-containing protein</fullName>
    </submittedName>
</protein>
<feature type="region of interest" description="Disordered" evidence="2">
    <location>
        <begin position="32"/>
        <end position="51"/>
    </location>
</feature>
<feature type="coiled-coil region" evidence="1">
    <location>
        <begin position="601"/>
        <end position="663"/>
    </location>
</feature>
<evidence type="ECO:0000313" key="4">
    <source>
        <dbReference type="EMBL" id="MBL1071265.1"/>
    </source>
</evidence>
<organism evidence="4 5">
    <name type="scientific">Lactobacillus kitasatonis</name>
    <dbReference type="NCBI Taxonomy" id="237446"/>
    <lineage>
        <taxon>Bacteria</taxon>
        <taxon>Bacillati</taxon>
        <taxon>Bacillota</taxon>
        <taxon>Bacilli</taxon>
        <taxon>Lactobacillales</taxon>
        <taxon>Lactobacillaceae</taxon>
        <taxon>Lactobacillus</taxon>
    </lineage>
</organism>
<feature type="region of interest" description="Disordered" evidence="2">
    <location>
        <begin position="860"/>
        <end position="880"/>
    </location>
</feature>
<evidence type="ECO:0000313" key="5">
    <source>
        <dbReference type="Proteomes" id="UP000640912"/>
    </source>
</evidence>
<sequence>MNKKFSKFTFVTVATLAATALMNNNTVKADTVNSNNTSAKNEQESVDPATAAKVADNNFDKASSEQADALKKQADAQNAKDKADDAVNSAKENVTKAEKDHDNAVAKVNIAKNGGLDAANKDLSNKQQAEIQAKAQATDAQNKADDAKNDANTAAQTADDYKNNDLANKQTATQQAQTDYNNAVNVLNNSGLGKAEKKLTDAQNAVANAKSDVHQKTIAKTAADNAQNEASIALQNAQNAYNDAVTDKANKESDKRSKDSAYTTAKANTAKAQAKVSDAQKDVDKLDNPDSIQINEDYKDFFEQIEQEVDAAVSQAKAEGKPVGSVVDEYANLVHGYNKNDSRFDFNRIKAISAQLYQENRYQGNKLDHDVIINLDNISRDQLIKINQYALGLINGVQRQMGLQEYKLSDGAINVAQDVAAQYNQDHWSGYKNAHDKKALGNTAFGDSILHSDYNLEVGENLDSIDAGDISTTQPLTPYGGQPETTSADQQRLNLPANQVTLYDLKGFVYNSLCAMYFNSTEWAHATNFLEIATGDPSKYLNDDYEPNFYLGVSFSRPQTSADDREYDIHFNMFDREFITPADQPNYSDGQEYTTDPAEIKQEAEYALRNAQSDLEIAQSEEAAAKKDAETAARDLTNAKETLNNASENQTTAQTNFDEAQQAATVAAQNLINAETKLNTAKAEQTAAQRLVDEYTASDAQKKQDVENKKQALEAAQSAERVAQNHYNDLVNAAKTAQARADNLAKIAATAKKNVDSAAAATKKAQDKVTDLETAPEQEKNAKEALESAQSALTTAQAEQTVAQKALDNANAELRVAQKNYDNAKAAKDKADQALAEYEAAQNSYNQFSDLLDNTQSKIEQHNHKQDVQSSVTNSSTTKKTRNAVKKYTLTIKKNKLYLNGKKVTAKQLRGLVKKHAKLTVKGVYKKHRKINTYNSKGLKHRAKLSLNKKHKVRGFKIIKGRLMVKLARNIYVRFYDLFR</sequence>
<keyword evidence="5" id="KW-1185">Reference proteome</keyword>
<evidence type="ECO:0000256" key="2">
    <source>
        <dbReference type="SAM" id="MobiDB-lite"/>
    </source>
</evidence>
<feature type="compositionally biased region" description="Low complexity" evidence="2">
    <location>
        <begin position="126"/>
        <end position="141"/>
    </location>
</feature>
<feature type="region of interest" description="Disordered" evidence="2">
    <location>
        <begin position="124"/>
        <end position="164"/>
    </location>
</feature>
<dbReference type="NCBIfam" id="TIGR04320">
    <property type="entry name" value="Surf_Exclu_PgrA"/>
    <property type="match status" value="1"/>
</dbReference>
<accession>A0ABS1LTF3</accession>
<comment type="caution">
    <text evidence="4">The sequence shown here is derived from an EMBL/GenBank/DDBJ whole genome shotgun (WGS) entry which is preliminary data.</text>
</comment>
<feature type="region of interest" description="Disordered" evidence="2">
    <location>
        <begin position="765"/>
        <end position="792"/>
    </location>
</feature>
<keyword evidence="3" id="KW-0732">Signal</keyword>
<name>A0ABS1LTF3_9LACO</name>
<keyword evidence="1" id="KW-0175">Coiled coil</keyword>
<evidence type="ECO:0000256" key="1">
    <source>
        <dbReference type="SAM" id="Coils"/>
    </source>
</evidence>
<feature type="region of interest" description="Disordered" evidence="2">
    <location>
        <begin position="467"/>
        <end position="489"/>
    </location>
</feature>
<reference evidence="4 5" key="1">
    <citation type="journal article" date="2021" name="Microorganisms">
        <title>Dual Inhibition of Salmonella enterica and Clostridium perfringens by New Probiotic Candidates Isolated from Chicken Intestinal Mucosa.</title>
        <authorList>
            <person name="Lone A."/>
            <person name="Mottawea W."/>
            <person name="Ait Chait Y."/>
            <person name="Hammami R."/>
        </authorList>
    </citation>
    <scope>NUCLEOTIDE SEQUENCE [LARGE SCALE GENOMIC DNA]</scope>
    <source>
        <strain evidence="4 5">A12</strain>
    </source>
</reference>
<feature type="region of interest" description="Disordered" evidence="2">
    <location>
        <begin position="60"/>
        <end position="85"/>
    </location>
</feature>
<gene>
    <name evidence="4" type="ORF">JEM47_01765</name>
</gene>
<dbReference type="RefSeq" id="WP_202017507.1">
    <property type="nucleotide sequence ID" value="NZ_JAEHNR010000012.1"/>
</dbReference>
<proteinExistence type="predicted"/>
<feature type="region of interest" description="Disordered" evidence="2">
    <location>
        <begin position="244"/>
        <end position="266"/>
    </location>
</feature>
<evidence type="ECO:0000256" key="3">
    <source>
        <dbReference type="SAM" id="SignalP"/>
    </source>
</evidence>
<feature type="compositionally biased region" description="Basic and acidic residues" evidence="2">
    <location>
        <begin position="245"/>
        <end position="259"/>
    </location>
</feature>
<dbReference type="InterPro" id="IPR027607">
    <property type="entry name" value="Surf_Exclu_SEC10/PgrA"/>
</dbReference>
<feature type="chain" id="PRO_5045716383" evidence="3">
    <location>
        <begin position="30"/>
        <end position="980"/>
    </location>
</feature>
<dbReference type="EMBL" id="JAEHNR010000012">
    <property type="protein sequence ID" value="MBL1071265.1"/>
    <property type="molecule type" value="Genomic_DNA"/>
</dbReference>
<dbReference type="Proteomes" id="UP000640912">
    <property type="component" value="Unassembled WGS sequence"/>
</dbReference>
<feature type="signal peptide" evidence="3">
    <location>
        <begin position="1"/>
        <end position="29"/>
    </location>
</feature>
<feature type="compositionally biased region" description="Basic and acidic residues" evidence="2">
    <location>
        <begin position="765"/>
        <end position="786"/>
    </location>
</feature>